<dbReference type="PROSITE" id="PS50897">
    <property type="entry name" value="CTLH"/>
    <property type="match status" value="1"/>
</dbReference>
<dbReference type="Proteomes" id="UP000078595">
    <property type="component" value="Chromosome 5"/>
</dbReference>
<keyword evidence="5" id="KW-1185">Reference proteome</keyword>
<evidence type="ECO:0000313" key="5">
    <source>
        <dbReference type="Proteomes" id="UP000078595"/>
    </source>
</evidence>
<dbReference type="SMART" id="SM00757">
    <property type="entry name" value="CRA"/>
    <property type="match status" value="1"/>
</dbReference>
<dbReference type="AlphaFoldDB" id="A0A1A6A4T9"/>
<dbReference type="EMBL" id="CP144534">
    <property type="protein sequence ID" value="WWC62028.1"/>
    <property type="molecule type" value="Genomic_DNA"/>
</dbReference>
<feature type="region of interest" description="Disordered" evidence="1">
    <location>
        <begin position="196"/>
        <end position="225"/>
    </location>
</feature>
<organism evidence="3">
    <name type="scientific">Kwoniella dejecticola CBS 10117</name>
    <dbReference type="NCBI Taxonomy" id="1296121"/>
    <lineage>
        <taxon>Eukaryota</taxon>
        <taxon>Fungi</taxon>
        <taxon>Dikarya</taxon>
        <taxon>Basidiomycota</taxon>
        <taxon>Agaricomycotina</taxon>
        <taxon>Tremellomycetes</taxon>
        <taxon>Tremellales</taxon>
        <taxon>Cryptococcaceae</taxon>
        <taxon>Kwoniella</taxon>
    </lineage>
</organism>
<dbReference type="VEuPathDB" id="FungiDB:I303_04407"/>
<reference evidence="4" key="2">
    <citation type="submission" date="2013-07" db="EMBL/GenBank/DDBJ databases">
        <authorList>
            <consortium name="The Broad Institute Genome Sequencing Platform"/>
            <person name="Cuomo C."/>
            <person name="Litvintseva A."/>
            <person name="Chen Y."/>
            <person name="Heitman J."/>
            <person name="Sun S."/>
            <person name="Springer D."/>
            <person name="Dromer F."/>
            <person name="Young S.K."/>
            <person name="Zeng Q."/>
            <person name="Gargeya S."/>
            <person name="Fitzgerald M."/>
            <person name="Abouelleil A."/>
            <person name="Alvarado L."/>
            <person name="Berlin A.M."/>
            <person name="Chapman S.B."/>
            <person name="Dewar J."/>
            <person name="Goldberg J."/>
            <person name="Griggs A."/>
            <person name="Gujja S."/>
            <person name="Hansen M."/>
            <person name="Howarth C."/>
            <person name="Imamovic A."/>
            <person name="Larimer J."/>
            <person name="McCowan C."/>
            <person name="Murphy C."/>
            <person name="Pearson M."/>
            <person name="Priest M."/>
            <person name="Roberts A."/>
            <person name="Saif S."/>
            <person name="Shea T."/>
            <person name="Sykes S."/>
            <person name="Wortman J."/>
            <person name="Nusbaum C."/>
            <person name="Birren B."/>
        </authorList>
    </citation>
    <scope>NUCLEOTIDE SEQUENCE</scope>
    <source>
        <strain evidence="4">CBS 10117</strain>
    </source>
</reference>
<dbReference type="InterPro" id="IPR024964">
    <property type="entry name" value="CTLH/CRA"/>
</dbReference>
<name>A0A1A6A4T9_9TREE</name>
<proteinExistence type="predicted"/>
<feature type="compositionally biased region" description="Low complexity" evidence="1">
    <location>
        <begin position="197"/>
        <end position="225"/>
    </location>
</feature>
<dbReference type="EMBL" id="KI894031">
    <property type="protein sequence ID" value="OBR85076.1"/>
    <property type="molecule type" value="Genomic_DNA"/>
</dbReference>
<dbReference type="RefSeq" id="XP_018262918.1">
    <property type="nucleotide sequence ID" value="XM_018407707.1"/>
</dbReference>
<dbReference type="STRING" id="1296121.A0A1A6A4T9"/>
<dbReference type="PANTHER" id="PTHR12864">
    <property type="entry name" value="RAN BINDING PROTEIN 9-RELATED"/>
    <property type="match status" value="1"/>
</dbReference>
<dbReference type="Pfam" id="PF10607">
    <property type="entry name" value="CTLH"/>
    <property type="match status" value="1"/>
</dbReference>
<feature type="region of interest" description="Disordered" evidence="1">
    <location>
        <begin position="41"/>
        <end position="64"/>
    </location>
</feature>
<dbReference type="InterPro" id="IPR050618">
    <property type="entry name" value="Ubq-SigPath_Reg"/>
</dbReference>
<sequence>MNGSSSSSSSYADINSLHDVILNYVETSGYASTARILARSPPRHTSLSNGKPFAPASLGDEGGMEIDEDDIKVEDGEDSGVGSSSHKKGKGVMKDGLRFTEDDLEQIENRRNILNHILNGSITKAVDLLRTHFPSVLDESLGPGPDQPVTNGSSSHYIYPKYPSNHSVPVLIKSTNPSHVKLNLQIQQFIESLRQLNPSSSNGTGSMPSSPSSSIGSLGNSGSLSSSSMGLTHTLSAAQGLHSEAKKLPPDIRAIYLQEIQEVGALLAYADPENGPLKGFLSQDRRIKLSEMVNAAILRSQGIHPESALGAYARRTTVLYRLMAEYGLDPKTNWGTSVSSDGVDGRNQEHLAEYWKQANGKPFSLHNFVHSTW</sequence>
<reference evidence="3" key="1">
    <citation type="submission" date="2013-07" db="EMBL/GenBank/DDBJ databases">
        <title>The Genome Sequence of Cryptococcus dejecticola CBS10117.</title>
        <authorList>
            <consortium name="The Broad Institute Genome Sequencing Platform"/>
            <person name="Cuomo C."/>
            <person name="Litvintseva A."/>
            <person name="Chen Y."/>
            <person name="Heitman J."/>
            <person name="Sun S."/>
            <person name="Springer D."/>
            <person name="Dromer F."/>
            <person name="Young S.K."/>
            <person name="Zeng Q."/>
            <person name="Gargeya S."/>
            <person name="Fitzgerald M."/>
            <person name="Abouelleil A."/>
            <person name="Alvarado L."/>
            <person name="Berlin A.M."/>
            <person name="Chapman S.B."/>
            <person name="Dewar J."/>
            <person name="Goldberg J."/>
            <person name="Griggs A."/>
            <person name="Gujja S."/>
            <person name="Hansen M."/>
            <person name="Howarth C."/>
            <person name="Imamovic A."/>
            <person name="Larimer J."/>
            <person name="McCowan C."/>
            <person name="Murphy C."/>
            <person name="Pearson M."/>
            <person name="Priest M."/>
            <person name="Roberts A."/>
            <person name="Saif S."/>
            <person name="Shea T."/>
            <person name="Sykes S."/>
            <person name="Wortman J."/>
            <person name="Nusbaum C."/>
            <person name="Birren B."/>
        </authorList>
    </citation>
    <scope>NUCLEOTIDE SEQUENCE [LARGE SCALE GENOMIC DNA]</scope>
    <source>
        <strain evidence="3">CBS 10117</strain>
    </source>
</reference>
<dbReference type="OrthoDB" id="8048523at2759"/>
<dbReference type="SMART" id="SM00668">
    <property type="entry name" value="CTLH"/>
    <property type="match status" value="1"/>
</dbReference>
<evidence type="ECO:0000259" key="2">
    <source>
        <dbReference type="PROSITE" id="PS50897"/>
    </source>
</evidence>
<dbReference type="GeneID" id="28968106"/>
<evidence type="ECO:0000256" key="1">
    <source>
        <dbReference type="SAM" id="MobiDB-lite"/>
    </source>
</evidence>
<gene>
    <name evidence="3" type="ORF">I303_04407</name>
    <name evidence="4" type="ORF">I303_104615</name>
</gene>
<protein>
    <recommendedName>
        <fullName evidence="2">CTLH domain-containing protein</fullName>
    </recommendedName>
</protein>
<dbReference type="InterPro" id="IPR013144">
    <property type="entry name" value="CRA_dom"/>
</dbReference>
<accession>A0A1A6A4T9</accession>
<dbReference type="KEGG" id="kdj:28968106"/>
<evidence type="ECO:0000313" key="4">
    <source>
        <dbReference type="EMBL" id="WWC62028.1"/>
    </source>
</evidence>
<feature type="domain" description="CTLH" evidence="2">
    <location>
        <begin position="106"/>
        <end position="200"/>
    </location>
</feature>
<reference evidence="4" key="3">
    <citation type="submission" date="2024-02" db="EMBL/GenBank/DDBJ databases">
        <title>Comparative genomics of Cryptococcus and Kwoniella reveals pathogenesis evolution and contrasting modes of karyotype evolution via chromosome fusion or intercentromeric recombination.</title>
        <authorList>
            <person name="Coelho M.A."/>
            <person name="David-Palma M."/>
            <person name="Shea T."/>
            <person name="Bowers K."/>
            <person name="McGinley-Smith S."/>
            <person name="Mohammad A.W."/>
            <person name="Gnirke A."/>
            <person name="Yurkov A.M."/>
            <person name="Nowrousian M."/>
            <person name="Sun S."/>
            <person name="Cuomo C.A."/>
            <person name="Heitman J."/>
        </authorList>
    </citation>
    <scope>NUCLEOTIDE SEQUENCE</scope>
    <source>
        <strain evidence="4">CBS 10117</strain>
    </source>
</reference>
<dbReference type="InterPro" id="IPR006595">
    <property type="entry name" value="CTLH_C"/>
</dbReference>
<evidence type="ECO:0000313" key="3">
    <source>
        <dbReference type="EMBL" id="OBR85076.1"/>
    </source>
</evidence>